<dbReference type="AlphaFoldDB" id="A0A1F7H5B3"/>
<keyword evidence="1" id="KW-0812">Transmembrane</keyword>
<feature type="transmembrane region" description="Helical" evidence="1">
    <location>
        <begin position="6"/>
        <end position="30"/>
    </location>
</feature>
<proteinExistence type="predicted"/>
<dbReference type="Pfam" id="PF14584">
    <property type="entry name" value="DUF4446"/>
    <property type="match status" value="1"/>
</dbReference>
<organism evidence="2 3">
    <name type="scientific">Candidatus Roizmanbacteria bacterium RIFCSPHIGHO2_02_FULL_38_11</name>
    <dbReference type="NCBI Taxonomy" id="1802039"/>
    <lineage>
        <taxon>Bacteria</taxon>
        <taxon>Candidatus Roizmaniibacteriota</taxon>
    </lineage>
</organism>
<dbReference type="Proteomes" id="UP000177913">
    <property type="component" value="Unassembled WGS sequence"/>
</dbReference>
<comment type="caution">
    <text evidence="2">The sequence shown here is derived from an EMBL/GenBank/DDBJ whole genome shotgun (WGS) entry which is preliminary data.</text>
</comment>
<accession>A0A1F7H5B3</accession>
<dbReference type="EMBL" id="MFZO01000001">
    <property type="protein sequence ID" value="OGK25872.1"/>
    <property type="molecule type" value="Genomic_DNA"/>
</dbReference>
<sequence length="158" mass="18673">MVIDLFSMTIYFLLFSVIFIWLIFISWILYKTHKHYHNLISRSKKQTIDEILEQLLSNDKKFSDDIGKLVKDVKETIEQSKIYLQKIGVVRFNPFERNGGEQSFVIAFLNNHNSGLVINFIYTREGLRTYIKKVKEGKGEKYNLSNEEQEAVNKSSYY</sequence>
<keyword evidence="1" id="KW-0472">Membrane</keyword>
<evidence type="ECO:0000256" key="1">
    <source>
        <dbReference type="SAM" id="Phobius"/>
    </source>
</evidence>
<protein>
    <recommendedName>
        <fullName evidence="4">DUF4446 domain-containing protein</fullName>
    </recommendedName>
</protein>
<name>A0A1F7H5B3_9BACT</name>
<dbReference type="InterPro" id="IPR027981">
    <property type="entry name" value="DUF4446"/>
</dbReference>
<reference evidence="2 3" key="1">
    <citation type="journal article" date="2016" name="Nat. Commun.">
        <title>Thousands of microbial genomes shed light on interconnected biogeochemical processes in an aquifer system.</title>
        <authorList>
            <person name="Anantharaman K."/>
            <person name="Brown C.T."/>
            <person name="Hug L.A."/>
            <person name="Sharon I."/>
            <person name="Castelle C.J."/>
            <person name="Probst A.J."/>
            <person name="Thomas B.C."/>
            <person name="Singh A."/>
            <person name="Wilkins M.J."/>
            <person name="Karaoz U."/>
            <person name="Brodie E.L."/>
            <person name="Williams K.H."/>
            <person name="Hubbard S.S."/>
            <person name="Banfield J.F."/>
        </authorList>
    </citation>
    <scope>NUCLEOTIDE SEQUENCE [LARGE SCALE GENOMIC DNA]</scope>
</reference>
<keyword evidence="1" id="KW-1133">Transmembrane helix</keyword>
<evidence type="ECO:0000313" key="3">
    <source>
        <dbReference type="Proteomes" id="UP000177913"/>
    </source>
</evidence>
<evidence type="ECO:0000313" key="2">
    <source>
        <dbReference type="EMBL" id="OGK25872.1"/>
    </source>
</evidence>
<gene>
    <name evidence="2" type="ORF">A3C25_04015</name>
</gene>
<evidence type="ECO:0008006" key="4">
    <source>
        <dbReference type="Google" id="ProtNLM"/>
    </source>
</evidence>